<dbReference type="RefSeq" id="WP_087244274.1">
    <property type="nucleotide sequence ID" value="NZ_JAUDCK010000031.1"/>
</dbReference>
<evidence type="ECO:0000313" key="2">
    <source>
        <dbReference type="Proteomes" id="UP001529275"/>
    </source>
</evidence>
<proteinExistence type="predicted"/>
<comment type="caution">
    <text evidence="1">The sequence shown here is derived from an EMBL/GenBank/DDBJ whole genome shotgun (WGS) entry which is preliminary data.</text>
</comment>
<keyword evidence="2" id="KW-1185">Reference proteome</keyword>
<dbReference type="Proteomes" id="UP001529275">
    <property type="component" value="Unassembled WGS sequence"/>
</dbReference>
<sequence>MSVKLINSIMVEKNNINLGLSLYLHTDKDNKQHFVYYTDYLGYGTDEGKYSPVIEKTIHLDNPDNMSEEDYAQRMERYVNDMNNMSFDDVLSLIACA</sequence>
<reference evidence="2" key="1">
    <citation type="submission" date="2023-06" db="EMBL/GenBank/DDBJ databases">
        <title>Identification and characterization of horizontal gene transfer across gut microbiota members of farm animals based on homology search.</title>
        <authorList>
            <person name="Zeman M."/>
            <person name="Kubasova T."/>
            <person name="Jahodarova E."/>
            <person name="Nykrynova M."/>
            <person name="Rychlik I."/>
        </authorList>
    </citation>
    <scope>NUCLEOTIDE SEQUENCE [LARGE SCALE GENOMIC DNA]</scope>
    <source>
        <strain evidence="2">ET341</strain>
    </source>
</reference>
<organism evidence="1 2">
    <name type="scientific">Massilimicrobiota timonensis</name>
    <dbReference type="NCBI Taxonomy" id="1776392"/>
    <lineage>
        <taxon>Bacteria</taxon>
        <taxon>Bacillati</taxon>
        <taxon>Bacillota</taxon>
        <taxon>Erysipelotrichia</taxon>
        <taxon>Erysipelotrichales</taxon>
        <taxon>Erysipelotrichaceae</taxon>
        <taxon>Massilimicrobiota</taxon>
    </lineage>
</organism>
<accession>A0ABT7UJM8</accession>
<dbReference type="EMBL" id="JAUDCK010000031">
    <property type="protein sequence ID" value="MDM8196355.1"/>
    <property type="molecule type" value="Genomic_DNA"/>
</dbReference>
<name>A0ABT7UJM8_9FIRM</name>
<protein>
    <submittedName>
        <fullName evidence="1">Uncharacterized protein</fullName>
    </submittedName>
</protein>
<evidence type="ECO:0000313" key="1">
    <source>
        <dbReference type="EMBL" id="MDM8196355.1"/>
    </source>
</evidence>
<gene>
    <name evidence="1" type="ORF">QUV98_08510</name>
</gene>